<dbReference type="AlphaFoldDB" id="A0A0E9X928"/>
<reference evidence="1" key="1">
    <citation type="submission" date="2014-11" db="EMBL/GenBank/DDBJ databases">
        <authorList>
            <person name="Amaro Gonzalez C."/>
        </authorList>
    </citation>
    <scope>NUCLEOTIDE SEQUENCE</scope>
</reference>
<reference evidence="1" key="2">
    <citation type="journal article" date="2015" name="Fish Shellfish Immunol.">
        <title>Early steps in the European eel (Anguilla anguilla)-Vibrio vulnificus interaction in the gills: Role of the RtxA13 toxin.</title>
        <authorList>
            <person name="Callol A."/>
            <person name="Pajuelo D."/>
            <person name="Ebbesson L."/>
            <person name="Teles M."/>
            <person name="MacKenzie S."/>
            <person name="Amaro C."/>
        </authorList>
    </citation>
    <scope>NUCLEOTIDE SEQUENCE</scope>
</reference>
<accession>A0A0E9X928</accession>
<name>A0A0E9X928_ANGAN</name>
<sequence>MTSHTASPITCTAHILRACDLLHAIVTSQTAPPITHAPHILGQGHCNYLTVKRSKVYTGFCLVFFSSPYPWRAIGRSLIFFFK</sequence>
<proteinExistence type="predicted"/>
<evidence type="ECO:0000313" key="1">
    <source>
        <dbReference type="EMBL" id="JAH99124.1"/>
    </source>
</evidence>
<protein>
    <submittedName>
        <fullName evidence="1">Uncharacterized protein</fullName>
    </submittedName>
</protein>
<dbReference type="EMBL" id="GBXM01009453">
    <property type="protein sequence ID" value="JAH99124.1"/>
    <property type="molecule type" value="Transcribed_RNA"/>
</dbReference>
<organism evidence="1">
    <name type="scientific">Anguilla anguilla</name>
    <name type="common">European freshwater eel</name>
    <name type="synonym">Muraena anguilla</name>
    <dbReference type="NCBI Taxonomy" id="7936"/>
    <lineage>
        <taxon>Eukaryota</taxon>
        <taxon>Metazoa</taxon>
        <taxon>Chordata</taxon>
        <taxon>Craniata</taxon>
        <taxon>Vertebrata</taxon>
        <taxon>Euteleostomi</taxon>
        <taxon>Actinopterygii</taxon>
        <taxon>Neopterygii</taxon>
        <taxon>Teleostei</taxon>
        <taxon>Anguilliformes</taxon>
        <taxon>Anguillidae</taxon>
        <taxon>Anguilla</taxon>
    </lineage>
</organism>